<dbReference type="GO" id="GO:0005507">
    <property type="term" value="F:copper ion binding"/>
    <property type="evidence" value="ECO:0007669"/>
    <property type="project" value="InterPro"/>
</dbReference>
<evidence type="ECO:0000259" key="4">
    <source>
        <dbReference type="Pfam" id="PF07732"/>
    </source>
</evidence>
<dbReference type="PROSITE" id="PS00196">
    <property type="entry name" value="COPPER_BLUE"/>
    <property type="match status" value="1"/>
</dbReference>
<dbReference type="InterPro" id="IPR011707">
    <property type="entry name" value="Cu-oxidase-like_N"/>
</dbReference>
<reference evidence="5" key="2">
    <citation type="journal article" date="2014" name="ISME J.">
        <title>Microbial stratification in low pH oxic and suboxic macroscopic growths along an acid mine drainage.</title>
        <authorList>
            <person name="Mendez-Garcia C."/>
            <person name="Mesa V."/>
            <person name="Sprenger R.R."/>
            <person name="Richter M."/>
            <person name="Diez M.S."/>
            <person name="Solano J."/>
            <person name="Bargiela R."/>
            <person name="Golyshina O.V."/>
            <person name="Manteca A."/>
            <person name="Ramos J.L."/>
            <person name="Gallego J.R."/>
            <person name="Llorente I."/>
            <person name="Martins Dos Santos V.A."/>
            <person name="Jensen O.N."/>
            <person name="Pelaez A.I."/>
            <person name="Sanchez J."/>
            <person name="Ferrer M."/>
        </authorList>
    </citation>
    <scope>NUCLEOTIDE SEQUENCE</scope>
</reference>
<proteinExistence type="predicted"/>
<dbReference type="Gene3D" id="2.60.40.420">
    <property type="entry name" value="Cupredoxins - blue copper proteins"/>
    <property type="match status" value="1"/>
</dbReference>
<keyword evidence="3" id="KW-0812">Transmembrane</keyword>
<keyword evidence="1" id="KW-0479">Metal-binding</keyword>
<sequence length="227" mass="23414">MARLIMSAAPLARPVNEVPILPPPKSALRRWAPVIVGLILVVGAITFVTGYNLYPPSSAPSPSPVPAACEGADGLGTFHFLFIAGEPNVNSGINFNGSLPGPCVLVANGSHVLVTFQVSPQSPFNHSWEVIPANGTATSLPAFPGAGFSNATRFSGLAPGSQAEFSFWTNATGSYRYICEVPGHYEAGMFGFFNVSAHPAAAVPSGEGFPLPAAGHAGTAKAEVRGR</sequence>
<dbReference type="PROSITE" id="PS00079">
    <property type="entry name" value="MULTICOPPER_OXIDASE1"/>
    <property type="match status" value="1"/>
</dbReference>
<gene>
    <name evidence="5" type="ORF">B1B_19196</name>
</gene>
<dbReference type="AlphaFoldDB" id="T0ZEN1"/>
<evidence type="ECO:0000313" key="5">
    <source>
        <dbReference type="EMBL" id="EQD27319.1"/>
    </source>
</evidence>
<name>T0ZEN1_9ZZZZ</name>
<dbReference type="CDD" id="cd00920">
    <property type="entry name" value="Cupredoxin"/>
    <property type="match status" value="1"/>
</dbReference>
<dbReference type="InterPro" id="IPR008972">
    <property type="entry name" value="Cupredoxin"/>
</dbReference>
<dbReference type="EMBL" id="AUZY01012894">
    <property type="protein sequence ID" value="EQD27319.1"/>
    <property type="molecule type" value="Genomic_DNA"/>
</dbReference>
<feature type="domain" description="Plastocyanin-like" evidence="4">
    <location>
        <begin position="90"/>
        <end position="197"/>
    </location>
</feature>
<evidence type="ECO:0000256" key="2">
    <source>
        <dbReference type="ARBA" id="ARBA00023008"/>
    </source>
</evidence>
<protein>
    <recommendedName>
        <fullName evidence="4">Plastocyanin-like domain-containing protein</fullName>
    </recommendedName>
</protein>
<dbReference type="SUPFAM" id="SSF49503">
    <property type="entry name" value="Cupredoxins"/>
    <property type="match status" value="1"/>
</dbReference>
<keyword evidence="2" id="KW-0186">Copper</keyword>
<dbReference type="InterPro" id="IPR033138">
    <property type="entry name" value="Cu_oxidase_CS"/>
</dbReference>
<evidence type="ECO:0000256" key="1">
    <source>
        <dbReference type="ARBA" id="ARBA00022723"/>
    </source>
</evidence>
<dbReference type="Pfam" id="PF07732">
    <property type="entry name" value="Cu-oxidase_3"/>
    <property type="match status" value="1"/>
</dbReference>
<feature type="transmembrane region" description="Helical" evidence="3">
    <location>
        <begin position="31"/>
        <end position="54"/>
    </location>
</feature>
<keyword evidence="3" id="KW-1133">Transmembrane helix</keyword>
<keyword evidence="3" id="KW-0472">Membrane</keyword>
<organism evidence="5">
    <name type="scientific">mine drainage metagenome</name>
    <dbReference type="NCBI Taxonomy" id="410659"/>
    <lineage>
        <taxon>unclassified sequences</taxon>
        <taxon>metagenomes</taxon>
        <taxon>ecological metagenomes</taxon>
    </lineage>
</organism>
<comment type="caution">
    <text evidence="5">The sequence shown here is derived from an EMBL/GenBank/DDBJ whole genome shotgun (WGS) entry which is preliminary data.</text>
</comment>
<reference evidence="5" key="1">
    <citation type="submission" date="2013-08" db="EMBL/GenBank/DDBJ databases">
        <authorList>
            <person name="Mendez C."/>
            <person name="Richter M."/>
            <person name="Ferrer M."/>
            <person name="Sanchez J."/>
        </authorList>
    </citation>
    <scope>NUCLEOTIDE SEQUENCE</scope>
</reference>
<dbReference type="InterPro" id="IPR028871">
    <property type="entry name" value="BlueCu_1_BS"/>
</dbReference>
<accession>T0ZEN1</accession>
<evidence type="ECO:0000256" key="3">
    <source>
        <dbReference type="SAM" id="Phobius"/>
    </source>
</evidence>